<reference evidence="1 2" key="1">
    <citation type="submission" date="2020-01" db="EMBL/GenBank/DDBJ databases">
        <title>Pseudarthrobacter psychrotolerans sp. nov., isolated from antarctic soil.</title>
        <authorList>
            <person name="Shin Y."/>
            <person name="Park W."/>
        </authorList>
    </citation>
    <scope>NUCLEOTIDE SEQUENCE [LARGE SCALE GENOMIC DNA]</scope>
    <source>
        <strain evidence="1 2">YJ56</strain>
    </source>
</reference>
<evidence type="ECO:0000313" key="2">
    <source>
        <dbReference type="Proteomes" id="UP000464186"/>
    </source>
</evidence>
<dbReference type="Proteomes" id="UP000464186">
    <property type="component" value="Chromosome"/>
</dbReference>
<accession>A0A6P1NW70</accession>
<dbReference type="AlphaFoldDB" id="A0A6P1NW70"/>
<keyword evidence="2" id="KW-1185">Reference proteome</keyword>
<protein>
    <submittedName>
        <fullName evidence="1">Uncharacterized protein</fullName>
    </submittedName>
</protein>
<evidence type="ECO:0000313" key="1">
    <source>
        <dbReference type="EMBL" id="QHK21141.1"/>
    </source>
</evidence>
<organism evidence="1 2">
    <name type="scientific">Pseudarthrobacter psychrotolerans</name>
    <dbReference type="NCBI Taxonomy" id="2697569"/>
    <lineage>
        <taxon>Bacteria</taxon>
        <taxon>Bacillati</taxon>
        <taxon>Actinomycetota</taxon>
        <taxon>Actinomycetes</taxon>
        <taxon>Micrococcales</taxon>
        <taxon>Micrococcaceae</taxon>
        <taxon>Pseudarthrobacter</taxon>
    </lineage>
</organism>
<dbReference type="EMBL" id="CP047898">
    <property type="protein sequence ID" value="QHK21141.1"/>
    <property type="molecule type" value="Genomic_DNA"/>
</dbReference>
<sequence length="73" mass="8033">MSAFESVADRAVEREGHIINGVRPRWCFNDDLRLELAFPLPRHVPLASGPKCFGTEVAGPVDPPVSRFTLTVS</sequence>
<name>A0A6P1NW70_9MICC</name>
<dbReference type="KEGG" id="psey:GU243_17080"/>
<gene>
    <name evidence="1" type="ORF">GU243_17080</name>
</gene>
<proteinExistence type="predicted"/>